<dbReference type="EMBL" id="JBHTCA010000005">
    <property type="protein sequence ID" value="MFC7409201.1"/>
    <property type="molecule type" value="Genomic_DNA"/>
</dbReference>
<dbReference type="PANTHER" id="PTHR31157:SF1">
    <property type="entry name" value="SCP DOMAIN-CONTAINING PROTEIN"/>
    <property type="match status" value="1"/>
</dbReference>
<comment type="caution">
    <text evidence="2">The sequence shown here is derived from an EMBL/GenBank/DDBJ whole genome shotgun (WGS) entry which is preliminary data.</text>
</comment>
<dbReference type="PROSITE" id="PS51257">
    <property type="entry name" value="PROKAR_LIPOPROTEIN"/>
    <property type="match status" value="1"/>
</dbReference>
<proteinExistence type="predicted"/>
<dbReference type="CDD" id="cd05379">
    <property type="entry name" value="CAP_bacterial"/>
    <property type="match status" value="1"/>
</dbReference>
<dbReference type="SUPFAM" id="SSF55797">
    <property type="entry name" value="PR-1-like"/>
    <property type="match status" value="1"/>
</dbReference>
<sequence length="175" mass="18627">MLKLQKSKPIQFTFGTTLALALLGCGGGSQAEKPQCPSAIESATALAMVNQIRAEPRMCGAKAMSAAPRLQWDQALHAAATAHSKDMAHRNFFGHTNPDGLTTGQRATIAGYGANTGENIGAGYASLEAVQKSLLESAEHCENIMRPEFKHYAVACASNDNSEYGTYWTQSFGSK</sequence>
<gene>
    <name evidence="2" type="ORF">ACFQPB_10045</name>
</gene>
<dbReference type="Gene3D" id="3.40.33.10">
    <property type="entry name" value="CAP"/>
    <property type="match status" value="1"/>
</dbReference>
<dbReference type="RefSeq" id="WP_382197796.1">
    <property type="nucleotide sequence ID" value="NZ_JBHTCA010000005.1"/>
</dbReference>
<keyword evidence="3" id="KW-1185">Reference proteome</keyword>
<dbReference type="InterPro" id="IPR014044">
    <property type="entry name" value="CAP_dom"/>
</dbReference>
<feature type="domain" description="SCP" evidence="1">
    <location>
        <begin position="46"/>
        <end position="172"/>
    </location>
</feature>
<protein>
    <submittedName>
        <fullName evidence="2">CAP domain-containing protein</fullName>
    </submittedName>
</protein>
<dbReference type="Proteomes" id="UP001596501">
    <property type="component" value="Unassembled WGS sequence"/>
</dbReference>
<reference evidence="3" key="1">
    <citation type="journal article" date="2019" name="Int. J. Syst. Evol. Microbiol.">
        <title>The Global Catalogue of Microorganisms (GCM) 10K type strain sequencing project: providing services to taxonomists for standard genome sequencing and annotation.</title>
        <authorList>
            <consortium name="The Broad Institute Genomics Platform"/>
            <consortium name="The Broad Institute Genome Sequencing Center for Infectious Disease"/>
            <person name="Wu L."/>
            <person name="Ma J."/>
        </authorList>
    </citation>
    <scope>NUCLEOTIDE SEQUENCE [LARGE SCALE GENOMIC DNA]</scope>
    <source>
        <strain evidence="3">CGMCC 1.12371</strain>
    </source>
</reference>
<dbReference type="PANTHER" id="PTHR31157">
    <property type="entry name" value="SCP DOMAIN-CONTAINING PROTEIN"/>
    <property type="match status" value="1"/>
</dbReference>
<organism evidence="2 3">
    <name type="scientific">Hydrogenophaga atypica</name>
    <dbReference type="NCBI Taxonomy" id="249409"/>
    <lineage>
        <taxon>Bacteria</taxon>
        <taxon>Pseudomonadati</taxon>
        <taxon>Pseudomonadota</taxon>
        <taxon>Betaproteobacteria</taxon>
        <taxon>Burkholderiales</taxon>
        <taxon>Comamonadaceae</taxon>
        <taxon>Hydrogenophaga</taxon>
    </lineage>
</organism>
<evidence type="ECO:0000259" key="1">
    <source>
        <dbReference type="Pfam" id="PF00188"/>
    </source>
</evidence>
<evidence type="ECO:0000313" key="2">
    <source>
        <dbReference type="EMBL" id="MFC7409201.1"/>
    </source>
</evidence>
<name>A0ABW2QJG7_9BURK</name>
<dbReference type="Pfam" id="PF00188">
    <property type="entry name" value="CAP"/>
    <property type="match status" value="1"/>
</dbReference>
<evidence type="ECO:0000313" key="3">
    <source>
        <dbReference type="Proteomes" id="UP001596501"/>
    </source>
</evidence>
<accession>A0ABW2QJG7</accession>
<dbReference type="InterPro" id="IPR035940">
    <property type="entry name" value="CAP_sf"/>
</dbReference>